<dbReference type="SMART" id="SM00346">
    <property type="entry name" value="HTH_ICLR"/>
    <property type="match status" value="1"/>
</dbReference>
<sequence>MTKEQPNYPIKVMDKSLSVMELLLRHASPMSITEISEKLGIYPSVVHRILDTLRYWGYVEQDPITQKYQLGLKVVELGMAKLRQMDLVKEATPYLKELVNRCDETVHLGVLEDGQVLYLAKEEPSQTVRMVSYVGRRAPVHCTALGKVLLAYLSKKERKNILKKRGLPRFTENTITDEKALEEELQKVKEQGFALDRQEHEKDIRCIACPIRNHQGKVIAAISISGPTYRMDAEKQAHLREDLVRTAEEISKRLGWSGKET</sequence>
<gene>
    <name evidence="6" type="ORF">DRJ00_06980</name>
</gene>
<keyword evidence="2" id="KW-0238">DNA-binding</keyword>
<dbReference type="AlphaFoldDB" id="A0A497E3D9"/>
<evidence type="ECO:0000259" key="4">
    <source>
        <dbReference type="PROSITE" id="PS51077"/>
    </source>
</evidence>
<evidence type="ECO:0000256" key="1">
    <source>
        <dbReference type="ARBA" id="ARBA00023015"/>
    </source>
</evidence>
<keyword evidence="3" id="KW-0804">Transcription</keyword>
<dbReference type="PROSITE" id="PS51078">
    <property type="entry name" value="ICLR_ED"/>
    <property type="match status" value="1"/>
</dbReference>
<dbReference type="Pfam" id="PF09339">
    <property type="entry name" value="HTH_IclR"/>
    <property type="match status" value="1"/>
</dbReference>
<dbReference type="CDD" id="cd00090">
    <property type="entry name" value="HTH_ARSR"/>
    <property type="match status" value="1"/>
</dbReference>
<name>A0A497E3D9_UNCAE</name>
<keyword evidence="1" id="KW-0805">Transcription regulation</keyword>
<proteinExistence type="predicted"/>
<dbReference type="InterPro" id="IPR029016">
    <property type="entry name" value="GAF-like_dom_sf"/>
</dbReference>
<dbReference type="Gene3D" id="3.30.450.40">
    <property type="match status" value="1"/>
</dbReference>
<dbReference type="InterPro" id="IPR005471">
    <property type="entry name" value="Tscrpt_reg_IclR_N"/>
</dbReference>
<dbReference type="SUPFAM" id="SSF46785">
    <property type="entry name" value="Winged helix' DNA-binding domain"/>
    <property type="match status" value="1"/>
</dbReference>
<dbReference type="PANTHER" id="PTHR30136">
    <property type="entry name" value="HELIX-TURN-HELIX TRANSCRIPTIONAL REGULATOR, ICLR FAMILY"/>
    <property type="match status" value="1"/>
</dbReference>
<dbReference type="InterPro" id="IPR014757">
    <property type="entry name" value="Tscrpt_reg_IclR_C"/>
</dbReference>
<dbReference type="InterPro" id="IPR011991">
    <property type="entry name" value="ArsR-like_HTH"/>
</dbReference>
<evidence type="ECO:0000256" key="2">
    <source>
        <dbReference type="ARBA" id="ARBA00023125"/>
    </source>
</evidence>
<dbReference type="InterPro" id="IPR036390">
    <property type="entry name" value="WH_DNA-bd_sf"/>
</dbReference>
<comment type="caution">
    <text evidence="6">The sequence shown here is derived from an EMBL/GenBank/DDBJ whole genome shotgun (WGS) entry which is preliminary data.</text>
</comment>
<dbReference type="Gene3D" id="1.10.10.10">
    <property type="entry name" value="Winged helix-like DNA-binding domain superfamily/Winged helix DNA-binding domain"/>
    <property type="match status" value="1"/>
</dbReference>
<evidence type="ECO:0000259" key="5">
    <source>
        <dbReference type="PROSITE" id="PS51078"/>
    </source>
</evidence>
<dbReference type="PANTHER" id="PTHR30136:SF24">
    <property type="entry name" value="HTH-TYPE TRANSCRIPTIONAL REPRESSOR ALLR"/>
    <property type="match status" value="1"/>
</dbReference>
<dbReference type="SUPFAM" id="SSF55781">
    <property type="entry name" value="GAF domain-like"/>
    <property type="match status" value="1"/>
</dbReference>
<evidence type="ECO:0000256" key="3">
    <source>
        <dbReference type="ARBA" id="ARBA00023163"/>
    </source>
</evidence>
<dbReference type="GO" id="GO:0003700">
    <property type="term" value="F:DNA-binding transcription factor activity"/>
    <property type="evidence" value="ECO:0007669"/>
    <property type="project" value="TreeGrafter"/>
</dbReference>
<dbReference type="GO" id="GO:0045892">
    <property type="term" value="P:negative regulation of DNA-templated transcription"/>
    <property type="evidence" value="ECO:0007669"/>
    <property type="project" value="TreeGrafter"/>
</dbReference>
<organism evidence="6 7">
    <name type="scientific">Aerophobetes bacterium</name>
    <dbReference type="NCBI Taxonomy" id="2030807"/>
    <lineage>
        <taxon>Bacteria</taxon>
        <taxon>Candidatus Aerophobota</taxon>
    </lineage>
</organism>
<feature type="domain" description="HTH iclR-type" evidence="4">
    <location>
        <begin position="10"/>
        <end position="72"/>
    </location>
</feature>
<dbReference type="InterPro" id="IPR036388">
    <property type="entry name" value="WH-like_DNA-bd_sf"/>
</dbReference>
<evidence type="ECO:0000313" key="7">
    <source>
        <dbReference type="Proteomes" id="UP000279422"/>
    </source>
</evidence>
<protein>
    <submittedName>
        <fullName evidence="6">IclR family transcriptional regulator</fullName>
    </submittedName>
</protein>
<accession>A0A497E3D9</accession>
<dbReference type="GO" id="GO:0003677">
    <property type="term" value="F:DNA binding"/>
    <property type="evidence" value="ECO:0007669"/>
    <property type="project" value="UniProtKB-KW"/>
</dbReference>
<dbReference type="Proteomes" id="UP000279422">
    <property type="component" value="Unassembled WGS sequence"/>
</dbReference>
<dbReference type="FunFam" id="1.10.10.10:FF:000056">
    <property type="entry name" value="IclR family transcriptional regulator"/>
    <property type="match status" value="1"/>
</dbReference>
<dbReference type="Pfam" id="PF01614">
    <property type="entry name" value="IclR_C"/>
    <property type="match status" value="1"/>
</dbReference>
<dbReference type="EMBL" id="QMPZ01000121">
    <property type="protein sequence ID" value="RLE08053.1"/>
    <property type="molecule type" value="Genomic_DNA"/>
</dbReference>
<feature type="domain" description="IclR-ED" evidence="5">
    <location>
        <begin position="73"/>
        <end position="256"/>
    </location>
</feature>
<evidence type="ECO:0000313" key="6">
    <source>
        <dbReference type="EMBL" id="RLE08053.1"/>
    </source>
</evidence>
<dbReference type="InterPro" id="IPR050707">
    <property type="entry name" value="HTH_MetabolicPath_Reg"/>
</dbReference>
<reference evidence="6 7" key="1">
    <citation type="submission" date="2018-06" db="EMBL/GenBank/DDBJ databases">
        <title>Extensive metabolic versatility and redundancy in microbially diverse, dynamic hydrothermal sediments.</title>
        <authorList>
            <person name="Dombrowski N."/>
            <person name="Teske A."/>
            <person name="Baker B.J."/>
        </authorList>
    </citation>
    <scope>NUCLEOTIDE SEQUENCE [LARGE SCALE GENOMIC DNA]</scope>
    <source>
        <strain evidence="6">B47_G16</strain>
    </source>
</reference>
<dbReference type="PROSITE" id="PS51077">
    <property type="entry name" value="HTH_ICLR"/>
    <property type="match status" value="1"/>
</dbReference>